<dbReference type="AlphaFoldDB" id="A0A6A5Y1B1"/>
<keyword evidence="3" id="KW-1185">Reference proteome</keyword>
<sequence>MRPHKAPFLASLRKAVSFIAHERAETTTCPKDRFASLGVVSKRTWDRVINSTEHTRTMGVQLVGAPQRLFAPYGVAQWRRSETPPSWKSSPGAARPHPPPYGNTMTGTCNDVRPVELPEWGRMNLEGKDCLLYGRRPVNFMGRFDASTRPDRGEAIEPPPHEVDR</sequence>
<feature type="region of interest" description="Disordered" evidence="1">
    <location>
        <begin position="142"/>
        <end position="165"/>
    </location>
</feature>
<dbReference type="Proteomes" id="UP000799778">
    <property type="component" value="Unassembled WGS sequence"/>
</dbReference>
<organism evidence="2 3">
    <name type="scientific">Aaosphaeria arxii CBS 175.79</name>
    <dbReference type="NCBI Taxonomy" id="1450172"/>
    <lineage>
        <taxon>Eukaryota</taxon>
        <taxon>Fungi</taxon>
        <taxon>Dikarya</taxon>
        <taxon>Ascomycota</taxon>
        <taxon>Pezizomycotina</taxon>
        <taxon>Dothideomycetes</taxon>
        <taxon>Pleosporomycetidae</taxon>
        <taxon>Pleosporales</taxon>
        <taxon>Pleosporales incertae sedis</taxon>
        <taxon>Aaosphaeria</taxon>
    </lineage>
</organism>
<feature type="region of interest" description="Disordered" evidence="1">
    <location>
        <begin position="81"/>
        <end position="107"/>
    </location>
</feature>
<dbReference type="GeneID" id="54288243"/>
<protein>
    <submittedName>
        <fullName evidence="2">Uncharacterized protein</fullName>
    </submittedName>
</protein>
<evidence type="ECO:0000313" key="2">
    <source>
        <dbReference type="EMBL" id="KAF2019268.1"/>
    </source>
</evidence>
<evidence type="ECO:0000256" key="1">
    <source>
        <dbReference type="SAM" id="MobiDB-lite"/>
    </source>
</evidence>
<dbReference type="EMBL" id="ML978067">
    <property type="protein sequence ID" value="KAF2019268.1"/>
    <property type="molecule type" value="Genomic_DNA"/>
</dbReference>
<proteinExistence type="predicted"/>
<dbReference type="RefSeq" id="XP_033387607.1">
    <property type="nucleotide sequence ID" value="XM_033530846.1"/>
</dbReference>
<reference evidence="2" key="1">
    <citation type="journal article" date="2020" name="Stud. Mycol.">
        <title>101 Dothideomycetes genomes: a test case for predicting lifestyles and emergence of pathogens.</title>
        <authorList>
            <person name="Haridas S."/>
            <person name="Albert R."/>
            <person name="Binder M."/>
            <person name="Bloem J."/>
            <person name="Labutti K."/>
            <person name="Salamov A."/>
            <person name="Andreopoulos B."/>
            <person name="Baker S."/>
            <person name="Barry K."/>
            <person name="Bills G."/>
            <person name="Bluhm B."/>
            <person name="Cannon C."/>
            <person name="Castanera R."/>
            <person name="Culley D."/>
            <person name="Daum C."/>
            <person name="Ezra D."/>
            <person name="Gonzalez J."/>
            <person name="Henrissat B."/>
            <person name="Kuo A."/>
            <person name="Liang C."/>
            <person name="Lipzen A."/>
            <person name="Lutzoni F."/>
            <person name="Magnuson J."/>
            <person name="Mondo S."/>
            <person name="Nolan M."/>
            <person name="Ohm R."/>
            <person name="Pangilinan J."/>
            <person name="Park H.-J."/>
            <person name="Ramirez L."/>
            <person name="Alfaro M."/>
            <person name="Sun H."/>
            <person name="Tritt A."/>
            <person name="Yoshinaga Y."/>
            <person name="Zwiers L.-H."/>
            <person name="Turgeon B."/>
            <person name="Goodwin S."/>
            <person name="Spatafora J."/>
            <person name="Crous P."/>
            <person name="Grigoriev I."/>
        </authorList>
    </citation>
    <scope>NUCLEOTIDE SEQUENCE</scope>
    <source>
        <strain evidence="2">CBS 175.79</strain>
    </source>
</reference>
<gene>
    <name evidence="2" type="ORF">BU24DRAFT_447808</name>
</gene>
<accession>A0A6A5Y1B1</accession>
<feature type="compositionally biased region" description="Basic and acidic residues" evidence="1">
    <location>
        <begin position="146"/>
        <end position="165"/>
    </location>
</feature>
<name>A0A6A5Y1B1_9PLEO</name>
<evidence type="ECO:0000313" key="3">
    <source>
        <dbReference type="Proteomes" id="UP000799778"/>
    </source>
</evidence>